<accession>A0A9D4QJL4</accession>
<sequence length="115" mass="13443">MEMDWNRLVHMDHDGDADDDEIEPAPEVTDMEFGAPFMPSNQTRIVVPFPPTEDEAEKEHRQKFKQRYEKMHEALERSDAEYMDILRAAGCPCPTYDIPFNPWIAKVLDSTWISK</sequence>
<protein>
    <submittedName>
        <fullName evidence="1">Uncharacterized protein</fullName>
    </submittedName>
</protein>
<keyword evidence="2" id="KW-1185">Reference proteome</keyword>
<dbReference type="EMBL" id="JABSTV010001245">
    <property type="protein sequence ID" value="KAH7981900.1"/>
    <property type="molecule type" value="Genomic_DNA"/>
</dbReference>
<reference evidence="1" key="2">
    <citation type="submission" date="2021-09" db="EMBL/GenBank/DDBJ databases">
        <authorList>
            <person name="Jia N."/>
            <person name="Wang J."/>
            <person name="Shi W."/>
            <person name="Du L."/>
            <person name="Sun Y."/>
            <person name="Zhan W."/>
            <person name="Jiang J."/>
            <person name="Wang Q."/>
            <person name="Zhang B."/>
            <person name="Ji P."/>
            <person name="Sakyi L.B."/>
            <person name="Cui X."/>
            <person name="Yuan T."/>
            <person name="Jiang B."/>
            <person name="Yang W."/>
            <person name="Lam T.T.-Y."/>
            <person name="Chang Q."/>
            <person name="Ding S."/>
            <person name="Wang X."/>
            <person name="Zhu J."/>
            <person name="Ruan X."/>
            <person name="Zhao L."/>
            <person name="Wei J."/>
            <person name="Que T."/>
            <person name="Du C."/>
            <person name="Cheng J."/>
            <person name="Dai P."/>
            <person name="Han X."/>
            <person name="Huang E."/>
            <person name="Gao Y."/>
            <person name="Liu J."/>
            <person name="Shao H."/>
            <person name="Ye R."/>
            <person name="Li L."/>
            <person name="Wei W."/>
            <person name="Wang X."/>
            <person name="Wang C."/>
            <person name="Huo Q."/>
            <person name="Li W."/>
            <person name="Guo W."/>
            <person name="Chen H."/>
            <person name="Chen S."/>
            <person name="Zhou L."/>
            <person name="Zhou L."/>
            <person name="Ni X."/>
            <person name="Tian J."/>
            <person name="Zhou Y."/>
            <person name="Sheng Y."/>
            <person name="Liu T."/>
            <person name="Pan Y."/>
            <person name="Xia L."/>
            <person name="Li J."/>
            <person name="Zhao F."/>
            <person name="Cao W."/>
        </authorList>
    </citation>
    <scope>NUCLEOTIDE SEQUENCE</scope>
    <source>
        <strain evidence="1">Rsan-2018</strain>
        <tissue evidence="1">Larvae</tissue>
    </source>
</reference>
<dbReference type="AlphaFoldDB" id="A0A9D4QJL4"/>
<evidence type="ECO:0000313" key="1">
    <source>
        <dbReference type="EMBL" id="KAH7981900.1"/>
    </source>
</evidence>
<dbReference type="VEuPathDB" id="VectorBase:RSAN_054277"/>
<reference evidence="1" key="1">
    <citation type="journal article" date="2020" name="Cell">
        <title>Large-Scale Comparative Analyses of Tick Genomes Elucidate Their Genetic Diversity and Vector Capacities.</title>
        <authorList>
            <consortium name="Tick Genome and Microbiome Consortium (TIGMIC)"/>
            <person name="Jia N."/>
            <person name="Wang J."/>
            <person name="Shi W."/>
            <person name="Du L."/>
            <person name="Sun Y."/>
            <person name="Zhan W."/>
            <person name="Jiang J.F."/>
            <person name="Wang Q."/>
            <person name="Zhang B."/>
            <person name="Ji P."/>
            <person name="Bell-Sakyi L."/>
            <person name="Cui X.M."/>
            <person name="Yuan T.T."/>
            <person name="Jiang B.G."/>
            <person name="Yang W.F."/>
            <person name="Lam T.T."/>
            <person name="Chang Q.C."/>
            <person name="Ding S.J."/>
            <person name="Wang X.J."/>
            <person name="Zhu J.G."/>
            <person name="Ruan X.D."/>
            <person name="Zhao L."/>
            <person name="Wei J.T."/>
            <person name="Ye R.Z."/>
            <person name="Que T.C."/>
            <person name="Du C.H."/>
            <person name="Zhou Y.H."/>
            <person name="Cheng J.X."/>
            <person name="Dai P.F."/>
            <person name="Guo W.B."/>
            <person name="Han X.H."/>
            <person name="Huang E.J."/>
            <person name="Li L.F."/>
            <person name="Wei W."/>
            <person name="Gao Y.C."/>
            <person name="Liu J.Z."/>
            <person name="Shao H.Z."/>
            <person name="Wang X."/>
            <person name="Wang C.C."/>
            <person name="Yang T.C."/>
            <person name="Huo Q.B."/>
            <person name="Li W."/>
            <person name="Chen H.Y."/>
            <person name="Chen S.E."/>
            <person name="Zhou L.G."/>
            <person name="Ni X.B."/>
            <person name="Tian J.H."/>
            <person name="Sheng Y."/>
            <person name="Liu T."/>
            <person name="Pan Y.S."/>
            <person name="Xia L.Y."/>
            <person name="Li J."/>
            <person name="Zhao F."/>
            <person name="Cao W.C."/>
        </authorList>
    </citation>
    <scope>NUCLEOTIDE SEQUENCE</scope>
    <source>
        <strain evidence="1">Rsan-2018</strain>
    </source>
</reference>
<organism evidence="1 2">
    <name type="scientific">Rhipicephalus sanguineus</name>
    <name type="common">Brown dog tick</name>
    <name type="synonym">Ixodes sanguineus</name>
    <dbReference type="NCBI Taxonomy" id="34632"/>
    <lineage>
        <taxon>Eukaryota</taxon>
        <taxon>Metazoa</taxon>
        <taxon>Ecdysozoa</taxon>
        <taxon>Arthropoda</taxon>
        <taxon>Chelicerata</taxon>
        <taxon>Arachnida</taxon>
        <taxon>Acari</taxon>
        <taxon>Parasitiformes</taxon>
        <taxon>Ixodida</taxon>
        <taxon>Ixodoidea</taxon>
        <taxon>Ixodidae</taxon>
        <taxon>Rhipicephalinae</taxon>
        <taxon>Rhipicephalus</taxon>
        <taxon>Rhipicephalus</taxon>
    </lineage>
</organism>
<name>A0A9D4QJL4_RHISA</name>
<evidence type="ECO:0000313" key="2">
    <source>
        <dbReference type="Proteomes" id="UP000821837"/>
    </source>
</evidence>
<comment type="caution">
    <text evidence="1">The sequence shown here is derived from an EMBL/GenBank/DDBJ whole genome shotgun (WGS) entry which is preliminary data.</text>
</comment>
<dbReference type="Proteomes" id="UP000821837">
    <property type="component" value="Chromosome 1"/>
</dbReference>
<gene>
    <name evidence="1" type="ORF">HPB52_001748</name>
</gene>
<proteinExistence type="predicted"/>